<name>A0A645J632_9ZZZZ</name>
<gene>
    <name evidence="2" type="ORF">SDC9_206905</name>
</gene>
<feature type="compositionally biased region" description="Basic and acidic residues" evidence="1">
    <location>
        <begin position="10"/>
        <end position="22"/>
    </location>
</feature>
<feature type="compositionally biased region" description="Basic residues" evidence="1">
    <location>
        <begin position="112"/>
        <end position="134"/>
    </location>
</feature>
<protein>
    <submittedName>
        <fullName evidence="2">Uncharacterized protein</fullName>
    </submittedName>
</protein>
<evidence type="ECO:0000256" key="1">
    <source>
        <dbReference type="SAM" id="MobiDB-lite"/>
    </source>
</evidence>
<feature type="region of interest" description="Disordered" evidence="1">
    <location>
        <begin position="1"/>
        <end position="57"/>
    </location>
</feature>
<dbReference type="AlphaFoldDB" id="A0A645J632"/>
<feature type="region of interest" description="Disordered" evidence="1">
    <location>
        <begin position="76"/>
        <end position="144"/>
    </location>
</feature>
<proteinExistence type="predicted"/>
<dbReference type="EMBL" id="VSSQ01132896">
    <property type="protein sequence ID" value="MPN59185.1"/>
    <property type="molecule type" value="Genomic_DNA"/>
</dbReference>
<feature type="compositionally biased region" description="Basic and acidic residues" evidence="1">
    <location>
        <begin position="99"/>
        <end position="111"/>
    </location>
</feature>
<feature type="compositionally biased region" description="Basic and acidic residues" evidence="1">
    <location>
        <begin position="32"/>
        <end position="43"/>
    </location>
</feature>
<comment type="caution">
    <text evidence="2">The sequence shown here is derived from an EMBL/GenBank/DDBJ whole genome shotgun (WGS) entry which is preliminary data.</text>
</comment>
<reference evidence="2" key="1">
    <citation type="submission" date="2019-08" db="EMBL/GenBank/DDBJ databases">
        <authorList>
            <person name="Kucharzyk K."/>
            <person name="Murdoch R.W."/>
            <person name="Higgins S."/>
            <person name="Loffler F."/>
        </authorList>
    </citation>
    <scope>NUCLEOTIDE SEQUENCE</scope>
</reference>
<sequence>MQGQHAVSHGGDHRGKRADCGRFGRRCPTRQHAADHRHEDTQQRHHIPHEGPPARPTLVLSGVLIRWRQAGIGTATQHDIAQKTNRHHQPGQDAANQQLRDRNACKAAQHDRQRRRRDQHRNAAHRHDRPHGQRRVIPPAQHLR</sequence>
<organism evidence="2">
    <name type="scientific">bioreactor metagenome</name>
    <dbReference type="NCBI Taxonomy" id="1076179"/>
    <lineage>
        <taxon>unclassified sequences</taxon>
        <taxon>metagenomes</taxon>
        <taxon>ecological metagenomes</taxon>
    </lineage>
</organism>
<evidence type="ECO:0000313" key="2">
    <source>
        <dbReference type="EMBL" id="MPN59185.1"/>
    </source>
</evidence>
<accession>A0A645J632</accession>